<dbReference type="GO" id="GO:0016746">
    <property type="term" value="F:acyltransferase activity"/>
    <property type="evidence" value="ECO:0007669"/>
    <property type="project" value="InterPro"/>
</dbReference>
<dbReference type="InterPro" id="IPR016039">
    <property type="entry name" value="Thiolase-like"/>
</dbReference>
<dbReference type="InterPro" id="IPR038369">
    <property type="entry name" value="SpoVAD_sf"/>
</dbReference>
<sequence>MLKGHQSWLFENKPTIAGRAAVVGPFEGQGPLANDFDIIHGDIRLGQDSWEKAERTLLEEASKLAVENAGLTQEQINFYIGGDLMNQVISTSFAARTLTIPYIGIFGACSTSMESLALAANLVNSRSAKYALASACSHNASVEKQFRYPTEYGSQKPPTAQYTVTGAGASVISQKGDGPCVTSATIGRVIDMGITDPFNMGAAMAPAAVDTIQAHLRDFRIEPGHYDLIVTGDLSKVGYEIACDLFKKHKVPMQQTEYKDCGMMIYDYEKQSVQAGASGCACSAVVTYGHLLNRMRKGELKRLLVVATGALLSPLSFQQGESIPCIAHAVSIESGAERK</sequence>
<dbReference type="NCBIfam" id="NF006160">
    <property type="entry name" value="PRK08304.1"/>
    <property type="match status" value="1"/>
</dbReference>
<dbReference type="OrthoDB" id="9770068at2"/>
<keyword evidence="2" id="KW-1185">Reference proteome</keyword>
<dbReference type="PIRSF" id="PIRSF011570">
    <property type="entry name" value="SpoVAD"/>
    <property type="match status" value="1"/>
</dbReference>
<dbReference type="PATRIC" id="fig|1126833.4.peg.5576"/>
<proteinExistence type="predicted"/>
<dbReference type="KEGG" id="pbj:VN24_25375"/>
<accession>A0A0D5NPU6</accession>
<gene>
    <name evidence="1" type="ORF">VN24_25375</name>
</gene>
<dbReference type="NCBIfam" id="TIGR02845">
    <property type="entry name" value="spore_V_AD"/>
    <property type="match status" value="1"/>
</dbReference>
<dbReference type="HOGENOM" id="CLU_048574_0_0_9"/>
<reference evidence="1 2" key="1">
    <citation type="journal article" date="2015" name="J. Biotechnol.">
        <title>Complete genome sequence of Paenibacillus beijingensis 7188(T) (=DSM 24997(T)), a novel rhizobacterium from jujube garden soil.</title>
        <authorList>
            <person name="Kwak Y."/>
            <person name="Shin J.H."/>
        </authorList>
    </citation>
    <scope>NUCLEOTIDE SEQUENCE [LARGE SCALE GENOMIC DNA]</scope>
    <source>
        <strain evidence="1 2">DSM 24997</strain>
    </source>
</reference>
<organism evidence="1 2">
    <name type="scientific">Paenibacillus beijingensis</name>
    <dbReference type="NCBI Taxonomy" id="1126833"/>
    <lineage>
        <taxon>Bacteria</taxon>
        <taxon>Bacillati</taxon>
        <taxon>Bacillota</taxon>
        <taxon>Bacilli</taxon>
        <taxon>Bacillales</taxon>
        <taxon>Paenibacillaceae</taxon>
        <taxon>Paenibacillus</taxon>
    </lineage>
</organism>
<dbReference type="Gene3D" id="3.40.47.40">
    <property type="entry name" value="Stage V sporulation protein AD"/>
    <property type="match status" value="1"/>
</dbReference>
<dbReference type="RefSeq" id="WP_045672706.1">
    <property type="nucleotide sequence ID" value="NZ_CP011058.1"/>
</dbReference>
<evidence type="ECO:0000313" key="2">
    <source>
        <dbReference type="Proteomes" id="UP000032633"/>
    </source>
</evidence>
<reference evidence="2" key="2">
    <citation type="submission" date="2015-03" db="EMBL/GenBank/DDBJ databases">
        <title>Genome sequence of Paenibacillus beijingensis strain DSM 24997T.</title>
        <authorList>
            <person name="Kwak Y."/>
            <person name="Shin J.-H."/>
        </authorList>
    </citation>
    <scope>NUCLEOTIDE SEQUENCE [LARGE SCALE GENOMIC DNA]</scope>
    <source>
        <strain evidence="2">DSM 24997</strain>
    </source>
</reference>
<dbReference type="SUPFAM" id="SSF53901">
    <property type="entry name" value="Thiolase-like"/>
    <property type="match status" value="1"/>
</dbReference>
<dbReference type="AlphaFoldDB" id="A0A0D5NPU6"/>
<dbReference type="InterPro" id="IPR010894">
    <property type="entry name" value="SpoVAD"/>
</dbReference>
<dbReference type="EMBL" id="CP011058">
    <property type="protein sequence ID" value="AJY77281.1"/>
    <property type="molecule type" value="Genomic_DNA"/>
</dbReference>
<dbReference type="Pfam" id="PF07451">
    <property type="entry name" value="SpoVAD"/>
    <property type="match status" value="1"/>
</dbReference>
<evidence type="ECO:0000313" key="1">
    <source>
        <dbReference type="EMBL" id="AJY77281.1"/>
    </source>
</evidence>
<dbReference type="Proteomes" id="UP000032633">
    <property type="component" value="Chromosome"/>
</dbReference>
<protein>
    <submittedName>
        <fullName evidence="1">SpoVAD</fullName>
    </submittedName>
</protein>
<dbReference type="STRING" id="1126833.VN24_25375"/>
<dbReference type="NCBIfam" id="NF009069">
    <property type="entry name" value="PRK12404.1"/>
    <property type="match status" value="1"/>
</dbReference>
<name>A0A0D5NPU6_9BACL</name>